<dbReference type="Proteomes" id="UP001259492">
    <property type="component" value="Unassembled WGS sequence"/>
</dbReference>
<feature type="non-terminal residue" evidence="3">
    <location>
        <position position="1115"/>
    </location>
</feature>
<organism evidence="3 4">
    <name type="scientific">Microcosmobacter mediterraneus</name>
    <dbReference type="NCBI Taxonomy" id="3075607"/>
    <lineage>
        <taxon>Bacteria</taxon>
        <taxon>Pseudomonadati</taxon>
        <taxon>Bacteroidota</taxon>
        <taxon>Flavobacteriia</taxon>
        <taxon>Flavobacteriales</taxon>
        <taxon>Flavobacteriaceae</taxon>
        <taxon>Microcosmobacter</taxon>
    </lineage>
</organism>
<dbReference type="Pfam" id="PF00092">
    <property type="entry name" value="VWA"/>
    <property type="match status" value="1"/>
</dbReference>
<evidence type="ECO:0000313" key="3">
    <source>
        <dbReference type="EMBL" id="MDT0559303.1"/>
    </source>
</evidence>
<reference evidence="3 4" key="1">
    <citation type="submission" date="2023-09" db="EMBL/GenBank/DDBJ databases">
        <authorList>
            <person name="Rey-Velasco X."/>
        </authorList>
    </citation>
    <scope>NUCLEOTIDE SEQUENCE [LARGE SCALE GENOMIC DNA]</scope>
    <source>
        <strain evidence="3 4">W332</strain>
    </source>
</reference>
<comment type="caution">
    <text evidence="3">The sequence shown here is derived from an EMBL/GenBank/DDBJ whole genome shotgun (WGS) entry which is preliminary data.</text>
</comment>
<keyword evidence="4" id="KW-1185">Reference proteome</keyword>
<dbReference type="Gene3D" id="3.40.50.410">
    <property type="entry name" value="von Willebrand factor, type A domain"/>
    <property type="match status" value="1"/>
</dbReference>
<dbReference type="CDD" id="cd00198">
    <property type="entry name" value="vWFA"/>
    <property type="match status" value="1"/>
</dbReference>
<dbReference type="SUPFAM" id="SSF53300">
    <property type="entry name" value="vWA-like"/>
    <property type="match status" value="1"/>
</dbReference>
<dbReference type="InterPro" id="IPR054215">
    <property type="entry name" value="DUF6923"/>
</dbReference>
<evidence type="ECO:0000256" key="1">
    <source>
        <dbReference type="SAM" id="MobiDB-lite"/>
    </source>
</evidence>
<feature type="region of interest" description="Disordered" evidence="1">
    <location>
        <begin position="482"/>
        <end position="507"/>
    </location>
</feature>
<proteinExistence type="predicted"/>
<dbReference type="PROSITE" id="PS50234">
    <property type="entry name" value="VWFA"/>
    <property type="match status" value="1"/>
</dbReference>
<sequence length="1115" mass="116732">MFLTLGLSAQTVIWTEDFESSSNGDTSGVGSPAAVTTWNSNNGDFDVSTISANKVLSGSDLDATRSWTTTAIDISSFDNVTFSMDVFETGNLENDDFLRVQYSFNGSSWTNIFNQSDDFGTLRVNSPLLNGSSLYIRVQANNDSTIETHGFDNVEVLGFGDCVNPINAAPSCNDFKVILVLDESGSIGFEPSAEGDVEQATIDLANALKGTGAELAIVQFSTNSSITSFSTYSNYNNVDQAYVDALTAYLPTGYDPDGCTNWEAALDDVITLNNIQTADIVLFMSDGNPTVSVGDTGGNCNVQQKFLDAALDESCTIKEQGSHLFMLGVGNNISLANLQAISGPILDDGPLDPTLTPLTADYNLIDANDLSACFLDIAQGSCNNDLSLDKTVYPGHDNGSGCDGSKTIPNPNDSEVTYCFTVTNNGDQTLSNLDFSDNDINIDESDLSPAWQTSLASGASVTYYYEATLPGNTTFPFVNTAEVEGETPGGDPLSDTSSAEVTEPESTPFDCEPGFYQIISGQLNEYDPTDGTYNPIGPDHGSINAAGYNSEDNFIYGLDKADDETLVRLDANGQITVIGTLPSPFPSNFFAGDFDDMGNLYMYNNNGGLIKIDVSVVPLTAVEIPTTGPTPGVADIAWNPADGNFYGITNNGSNILKIDVNAPMTAATTTTTALSGGITSTSGSFGAAWFSSTGEFFSTNNDGGLYQIDIPSATGAFAVDSAVTSNNDGASCPGANDPLPCSITATPDIDENDCVDGSTSYNLDLLLIHNNIPAGSDFTVNVGGTDYGPFNIDDYVSGSTLEIDNIASTGASSVTVTISVIATGCEDTSEADYEEPVCCVPAATCNLTNIEDEGCAIPSAFTDPADVFTGIEACGGVVTMTYTDTGDTDVCGGANFIRDYTLLVDGDEIASCEQVIIITTPALSLVGDCPGDNVMEACATQGEINAAFADWISNLSTNFSAQGGCNATVVFSPALDELIAPADCNLGEQVRTVSIIANDDCDNPTQAVECTFTVPAYANDLALSEAPADVTTLACEDPATKFEAWIDALEAMTASGGCNAVVDYNITPSDDLLTVNACGAGQVIAIEINAFDACFQTTVPVTATFTVPAYESTLI</sequence>
<name>A0ABU2YQG2_9FLAO</name>
<dbReference type="RefSeq" id="WP_311428069.1">
    <property type="nucleotide sequence ID" value="NZ_JAVRIA010000007.1"/>
</dbReference>
<protein>
    <submittedName>
        <fullName evidence="3">VWA domain-containing protein</fullName>
    </submittedName>
</protein>
<dbReference type="SUPFAM" id="SSF63825">
    <property type="entry name" value="YWTD domain"/>
    <property type="match status" value="1"/>
</dbReference>
<evidence type="ECO:0000313" key="4">
    <source>
        <dbReference type="Proteomes" id="UP001259492"/>
    </source>
</evidence>
<accession>A0ABU2YQG2</accession>
<dbReference type="InterPro" id="IPR002035">
    <property type="entry name" value="VWF_A"/>
</dbReference>
<dbReference type="EMBL" id="JAVRIA010000007">
    <property type="protein sequence ID" value="MDT0559303.1"/>
    <property type="molecule type" value="Genomic_DNA"/>
</dbReference>
<dbReference type="Pfam" id="PF24346">
    <property type="entry name" value="DUF7507"/>
    <property type="match status" value="1"/>
</dbReference>
<dbReference type="InterPro" id="IPR036465">
    <property type="entry name" value="vWFA_dom_sf"/>
</dbReference>
<dbReference type="Pfam" id="PF21959">
    <property type="entry name" value="DUF6923"/>
    <property type="match status" value="1"/>
</dbReference>
<evidence type="ECO:0000259" key="2">
    <source>
        <dbReference type="PROSITE" id="PS50234"/>
    </source>
</evidence>
<feature type="domain" description="VWFA" evidence="2">
    <location>
        <begin position="176"/>
        <end position="378"/>
    </location>
</feature>
<dbReference type="InterPro" id="IPR055354">
    <property type="entry name" value="DUF7507"/>
</dbReference>
<gene>
    <name evidence="3" type="ORF">RM697_11620</name>
</gene>